<dbReference type="GO" id="GO:0016791">
    <property type="term" value="F:phosphatase activity"/>
    <property type="evidence" value="ECO:0007669"/>
    <property type="project" value="UniProtKB-ARBA"/>
</dbReference>
<dbReference type="Proteomes" id="UP000473648">
    <property type="component" value="Unassembled WGS sequence"/>
</dbReference>
<gene>
    <name evidence="1" type="ORF">FRC53_08240</name>
</gene>
<accession>A0A6L5GTF6</accession>
<dbReference type="SFLD" id="SFLDG01140">
    <property type="entry name" value="C2.B:_Phosphomannomutase_and_P"/>
    <property type="match status" value="1"/>
</dbReference>
<dbReference type="InterPro" id="IPR036412">
    <property type="entry name" value="HAD-like_sf"/>
</dbReference>
<dbReference type="InterPro" id="IPR006379">
    <property type="entry name" value="HAD-SF_hydro_IIB"/>
</dbReference>
<name>A0A6L5GTF6_9FIRM</name>
<dbReference type="EMBL" id="VOGB01000005">
    <property type="protein sequence ID" value="MQM73382.1"/>
    <property type="molecule type" value="Genomic_DNA"/>
</dbReference>
<comment type="caution">
    <text evidence="1">The sequence shown here is derived from an EMBL/GenBank/DDBJ whole genome shotgun (WGS) entry which is preliminary data.</text>
</comment>
<dbReference type="PANTHER" id="PTHR10000">
    <property type="entry name" value="PHOSPHOSERINE PHOSPHATASE"/>
    <property type="match status" value="1"/>
</dbReference>
<sequence>MIKLIATDADGTLFPDCGQDLSAAYFEAVHALMDRGVIFGVCSGRPASNLKRVFAPIQDQIFYITQNGAMASYQDKIVYREAIPMADTRAIVRDIRALDGCMTLYDTGEVCYFEKRDKEAYEFTRDVYHFDCELVDDLLELDTPCIKFSVYRADHVEEVTEKAFAPKWRKTMNVACAGERVVDMVPKAASKGASLAKIQALFGVSMDETLAFGDNSNDISMLNQAKYSVAVDNARQAVKDVCRYVTDRNTDDGELKVLDALLRDFDHPEAALRSFEK</sequence>
<evidence type="ECO:0000313" key="2">
    <source>
        <dbReference type="Proteomes" id="UP000473648"/>
    </source>
</evidence>
<dbReference type="Gene3D" id="3.30.1240.10">
    <property type="match status" value="1"/>
</dbReference>
<dbReference type="PANTHER" id="PTHR10000:SF53">
    <property type="entry name" value="5-AMINO-6-(5-PHOSPHO-D-RIBITYLAMINO)URACIL PHOSPHATASE YBJI-RELATED"/>
    <property type="match status" value="1"/>
</dbReference>
<dbReference type="AlphaFoldDB" id="A0A6L5GTF6"/>
<dbReference type="SFLD" id="SFLDS00003">
    <property type="entry name" value="Haloacid_Dehalogenase"/>
    <property type="match status" value="1"/>
</dbReference>
<keyword evidence="2" id="KW-1185">Reference proteome</keyword>
<keyword evidence="1" id="KW-0378">Hydrolase</keyword>
<dbReference type="Gene3D" id="3.40.50.1000">
    <property type="entry name" value="HAD superfamily/HAD-like"/>
    <property type="match status" value="1"/>
</dbReference>
<dbReference type="GO" id="GO:0005829">
    <property type="term" value="C:cytosol"/>
    <property type="evidence" value="ECO:0007669"/>
    <property type="project" value="TreeGrafter"/>
</dbReference>
<dbReference type="Pfam" id="PF08282">
    <property type="entry name" value="Hydrolase_3"/>
    <property type="match status" value="1"/>
</dbReference>
<dbReference type="NCBIfam" id="TIGR01484">
    <property type="entry name" value="HAD-SF-IIB"/>
    <property type="match status" value="1"/>
</dbReference>
<dbReference type="NCBIfam" id="TIGR00099">
    <property type="entry name" value="Cof-subfamily"/>
    <property type="match status" value="1"/>
</dbReference>
<organism evidence="1 2">
    <name type="scientific">Candidatus Pseudoramibacter fermentans</name>
    <dbReference type="NCBI Taxonomy" id="2594427"/>
    <lineage>
        <taxon>Bacteria</taxon>
        <taxon>Bacillati</taxon>
        <taxon>Bacillota</taxon>
        <taxon>Clostridia</taxon>
        <taxon>Eubacteriales</taxon>
        <taxon>Eubacteriaceae</taxon>
        <taxon>Pseudoramibacter</taxon>
    </lineage>
</organism>
<protein>
    <submittedName>
        <fullName evidence="1">HAD family hydrolase</fullName>
    </submittedName>
</protein>
<dbReference type="InterPro" id="IPR000150">
    <property type="entry name" value="Cof"/>
</dbReference>
<evidence type="ECO:0000313" key="1">
    <source>
        <dbReference type="EMBL" id="MQM73382.1"/>
    </source>
</evidence>
<dbReference type="GO" id="GO:0000287">
    <property type="term" value="F:magnesium ion binding"/>
    <property type="evidence" value="ECO:0007669"/>
    <property type="project" value="TreeGrafter"/>
</dbReference>
<dbReference type="SUPFAM" id="SSF56784">
    <property type="entry name" value="HAD-like"/>
    <property type="match status" value="1"/>
</dbReference>
<proteinExistence type="predicted"/>
<dbReference type="InterPro" id="IPR023214">
    <property type="entry name" value="HAD_sf"/>
</dbReference>
<reference evidence="1" key="1">
    <citation type="journal article" date="2020" name="Appl. Environ. Microbiol.">
        <title>Medium-Chain Fatty Acid Synthesis by 'Candidatus Weimeria bifida' gen. nov., sp. nov., and 'Candidatus Pseudoramibacter fermentans' sp. nov.</title>
        <authorList>
            <person name="Scarborough M.J."/>
            <person name="Myers K.S."/>
            <person name="Donohue T.J."/>
            <person name="Noguera D.R."/>
        </authorList>
    </citation>
    <scope>NUCLEOTIDE SEQUENCE</scope>
    <source>
        <strain evidence="1">EUB1.1</strain>
    </source>
</reference>